<evidence type="ECO:0000313" key="2">
    <source>
        <dbReference type="EMBL" id="KAK1152226.1"/>
    </source>
</evidence>
<name>A0AAD8CKM8_ACIOX</name>
<evidence type="ECO:0000313" key="3">
    <source>
        <dbReference type="Proteomes" id="UP001230051"/>
    </source>
</evidence>
<dbReference type="Pfam" id="PF15741">
    <property type="entry name" value="LRIF1"/>
    <property type="match status" value="1"/>
</dbReference>
<dbReference type="PANTHER" id="PTHR16131:SF2">
    <property type="entry name" value="LIGAND-DEPENDENT NUCLEAR RECEPTOR-INTERACTING FACTOR 1"/>
    <property type="match status" value="1"/>
</dbReference>
<dbReference type="AlphaFoldDB" id="A0AAD8CKM8"/>
<comment type="caution">
    <text evidence="2">The sequence shown here is derived from an EMBL/GenBank/DDBJ whole genome shotgun (WGS) entry which is preliminary data.</text>
</comment>
<sequence>MPASPKIQGGSLLFGKLQIEIPAEAELKSIPLRSLPPLLLKKMSMLNPVGTPKQRETSDSPSVICISPVTVTEAWKWENWLPVQGQATDSESPPASALETDRLKPPGWNECPGVNGSQQEAYKCWVPVKSSNVAAFRVLKSFMDHQHSDTEGILEDLLRMCSPATLPDSGIFKIKGHSIIIYRRVYLIIKKKQKRSRAEVEGVIPAEEPAQAKTTRQHQQDSPVSPESQPAAGNSTKHSTSVQRRARFQEQFQPRPFPRDEPSVAGGLIGRPAVRSDREFLKLFGIDRELRIPVKQCEEWAEKNFCTAEREEEVADTGRPESNSSSEDEKSVSVDSQASSGEPSPKRPKLVSHRQASSQPSPEASAPQQEESSVRSPGADSSARPARLAESFSLTGTVRTSPGYSEEFDFDASLRNEKINLIRKLLKEREAAVEAIRKNKLS</sequence>
<dbReference type="GO" id="GO:0042974">
    <property type="term" value="F:nuclear retinoic acid receptor binding"/>
    <property type="evidence" value="ECO:0007669"/>
    <property type="project" value="InterPro"/>
</dbReference>
<dbReference type="PANTHER" id="PTHR16131">
    <property type="entry name" value="LIGAND-DEPENDENT NUCLEAR RECEPTOR-INTERACTING FACTOR 1"/>
    <property type="match status" value="1"/>
</dbReference>
<accession>A0AAD8CKM8</accession>
<feature type="compositionally biased region" description="Polar residues" evidence="1">
    <location>
        <begin position="392"/>
        <end position="403"/>
    </location>
</feature>
<feature type="compositionally biased region" description="Polar residues" evidence="1">
    <location>
        <begin position="220"/>
        <end position="243"/>
    </location>
</feature>
<keyword evidence="2" id="KW-0675">Receptor</keyword>
<evidence type="ECO:0000256" key="1">
    <source>
        <dbReference type="SAM" id="MobiDB-lite"/>
    </source>
</evidence>
<dbReference type="EMBL" id="JAGXEW010000047">
    <property type="protein sequence ID" value="KAK1152226.1"/>
    <property type="molecule type" value="Genomic_DNA"/>
</dbReference>
<feature type="region of interest" description="Disordered" evidence="1">
    <location>
        <begin position="86"/>
        <end position="106"/>
    </location>
</feature>
<dbReference type="GO" id="GO:0006355">
    <property type="term" value="P:regulation of DNA-templated transcription"/>
    <property type="evidence" value="ECO:0007669"/>
    <property type="project" value="InterPro"/>
</dbReference>
<reference evidence="2" key="1">
    <citation type="submission" date="2022-02" db="EMBL/GenBank/DDBJ databases">
        <title>Atlantic sturgeon de novo genome assembly.</title>
        <authorList>
            <person name="Stock M."/>
            <person name="Klopp C."/>
            <person name="Guiguen Y."/>
            <person name="Cabau C."/>
            <person name="Parinello H."/>
            <person name="Santidrian Yebra-Pimentel E."/>
            <person name="Kuhl H."/>
            <person name="Dirks R.P."/>
            <person name="Guessner J."/>
            <person name="Wuertz S."/>
            <person name="Du K."/>
            <person name="Schartl M."/>
        </authorList>
    </citation>
    <scope>NUCLEOTIDE SEQUENCE</scope>
    <source>
        <strain evidence="2">STURGEONOMICS-FGT-2020</strain>
        <tissue evidence="2">Whole blood</tissue>
    </source>
</reference>
<protein>
    <submittedName>
        <fullName evidence="2">Ligand-dependent nuclear receptor-interacting factor 1-like</fullName>
    </submittedName>
</protein>
<feature type="compositionally biased region" description="Low complexity" evidence="1">
    <location>
        <begin position="355"/>
        <end position="371"/>
    </location>
</feature>
<feature type="region of interest" description="Disordered" evidence="1">
    <location>
        <begin position="198"/>
        <end position="270"/>
    </location>
</feature>
<proteinExistence type="predicted"/>
<organism evidence="2 3">
    <name type="scientific">Acipenser oxyrinchus oxyrinchus</name>
    <dbReference type="NCBI Taxonomy" id="40147"/>
    <lineage>
        <taxon>Eukaryota</taxon>
        <taxon>Metazoa</taxon>
        <taxon>Chordata</taxon>
        <taxon>Craniata</taxon>
        <taxon>Vertebrata</taxon>
        <taxon>Euteleostomi</taxon>
        <taxon>Actinopterygii</taxon>
        <taxon>Chondrostei</taxon>
        <taxon>Acipenseriformes</taxon>
        <taxon>Acipenseridae</taxon>
        <taxon>Acipenser</taxon>
    </lineage>
</organism>
<keyword evidence="3" id="KW-1185">Reference proteome</keyword>
<feature type="region of interest" description="Disordered" evidence="1">
    <location>
        <begin position="307"/>
        <end position="405"/>
    </location>
</feature>
<dbReference type="InterPro" id="IPR026191">
    <property type="entry name" value="LRIF1"/>
</dbReference>
<dbReference type="Proteomes" id="UP001230051">
    <property type="component" value="Unassembled WGS sequence"/>
</dbReference>
<gene>
    <name evidence="2" type="primary">LRIF1</name>
    <name evidence="2" type="ORF">AOXY_G31465</name>
</gene>